<dbReference type="EMBL" id="JASCZI010000280">
    <property type="protein sequence ID" value="MED6110745.1"/>
    <property type="molecule type" value="Genomic_DNA"/>
</dbReference>
<evidence type="ECO:0000256" key="1">
    <source>
        <dbReference type="SAM" id="MobiDB-lite"/>
    </source>
</evidence>
<name>A0ABU6QGH8_9FABA</name>
<feature type="region of interest" description="Disordered" evidence="1">
    <location>
        <begin position="90"/>
        <end position="112"/>
    </location>
</feature>
<gene>
    <name evidence="2" type="ORF">PIB30_045667</name>
</gene>
<evidence type="ECO:0000313" key="2">
    <source>
        <dbReference type="EMBL" id="MED6110745.1"/>
    </source>
</evidence>
<accession>A0ABU6QGH8</accession>
<dbReference type="Proteomes" id="UP001341840">
    <property type="component" value="Unassembled WGS sequence"/>
</dbReference>
<keyword evidence="3" id="KW-1185">Reference proteome</keyword>
<sequence length="141" mass="15978">MWTSNSPQLAEGRTFGRTSYHHSMVPELDVPCDTCSYDPCGCKARLPRISLLSDPRVVALLANIRPTPSQPRPDIPCRRMPLLTSVTEELEARGDDGSSHVGPSRPRQTAHREIYEDKYKEERLFNQFEALWDSLVRSSPP</sequence>
<organism evidence="2 3">
    <name type="scientific">Stylosanthes scabra</name>
    <dbReference type="NCBI Taxonomy" id="79078"/>
    <lineage>
        <taxon>Eukaryota</taxon>
        <taxon>Viridiplantae</taxon>
        <taxon>Streptophyta</taxon>
        <taxon>Embryophyta</taxon>
        <taxon>Tracheophyta</taxon>
        <taxon>Spermatophyta</taxon>
        <taxon>Magnoliopsida</taxon>
        <taxon>eudicotyledons</taxon>
        <taxon>Gunneridae</taxon>
        <taxon>Pentapetalae</taxon>
        <taxon>rosids</taxon>
        <taxon>fabids</taxon>
        <taxon>Fabales</taxon>
        <taxon>Fabaceae</taxon>
        <taxon>Papilionoideae</taxon>
        <taxon>50 kb inversion clade</taxon>
        <taxon>dalbergioids sensu lato</taxon>
        <taxon>Dalbergieae</taxon>
        <taxon>Pterocarpus clade</taxon>
        <taxon>Stylosanthes</taxon>
    </lineage>
</organism>
<proteinExistence type="predicted"/>
<protein>
    <submittedName>
        <fullName evidence="2">Uncharacterized protein</fullName>
    </submittedName>
</protein>
<comment type="caution">
    <text evidence="2">The sequence shown here is derived from an EMBL/GenBank/DDBJ whole genome shotgun (WGS) entry which is preliminary data.</text>
</comment>
<reference evidence="2 3" key="1">
    <citation type="journal article" date="2023" name="Plants (Basel)">
        <title>Bridging the Gap: Combining Genomics and Transcriptomics Approaches to Understand Stylosanthes scabra, an Orphan Legume from the Brazilian Caatinga.</title>
        <authorList>
            <person name="Ferreira-Neto J.R.C."/>
            <person name="da Silva M.D."/>
            <person name="Binneck E."/>
            <person name="de Melo N.F."/>
            <person name="da Silva R.H."/>
            <person name="de Melo A.L.T.M."/>
            <person name="Pandolfi V."/>
            <person name="Bustamante F.O."/>
            <person name="Brasileiro-Vidal A.C."/>
            <person name="Benko-Iseppon A.M."/>
        </authorList>
    </citation>
    <scope>NUCLEOTIDE SEQUENCE [LARGE SCALE GENOMIC DNA]</scope>
    <source>
        <tissue evidence="2">Leaves</tissue>
    </source>
</reference>
<evidence type="ECO:0000313" key="3">
    <source>
        <dbReference type="Proteomes" id="UP001341840"/>
    </source>
</evidence>